<dbReference type="InterPro" id="IPR041627">
    <property type="entry name" value="AAA_lid_6"/>
</dbReference>
<dbReference type="InterPro" id="IPR050773">
    <property type="entry name" value="CbxX/CfxQ_RuBisCO_ESX"/>
</dbReference>
<evidence type="ECO:0000256" key="3">
    <source>
        <dbReference type="ARBA" id="ARBA00022840"/>
    </source>
</evidence>
<dbReference type="Pfam" id="PF17866">
    <property type="entry name" value="AAA_lid_6"/>
    <property type="match status" value="1"/>
</dbReference>
<dbReference type="PRINTS" id="PR00819">
    <property type="entry name" value="CBXCFQXSUPER"/>
</dbReference>
<dbReference type="Gene3D" id="3.40.50.300">
    <property type="entry name" value="P-loop containing nucleotide triphosphate hydrolases"/>
    <property type="match status" value="1"/>
</dbReference>
<organism evidence="5 6">
    <name type="scientific">Syntrophobotulus glycolicus (strain DSM 8271 / FlGlyR)</name>
    <dbReference type="NCBI Taxonomy" id="645991"/>
    <lineage>
        <taxon>Bacteria</taxon>
        <taxon>Bacillati</taxon>
        <taxon>Bacillota</taxon>
        <taxon>Clostridia</taxon>
        <taxon>Eubacteriales</taxon>
        <taxon>Desulfitobacteriaceae</taxon>
        <taxon>Syntrophobotulus</taxon>
    </lineage>
</organism>
<keyword evidence="2" id="KW-0547">Nucleotide-binding</keyword>
<dbReference type="OrthoDB" id="9806903at2"/>
<dbReference type="AlphaFoldDB" id="F0SZH4"/>
<dbReference type="Pfam" id="PF00004">
    <property type="entry name" value="AAA"/>
    <property type="match status" value="1"/>
</dbReference>
<sequence>MAVKITFRDNLPPVMKGQSRIRPANAQPENEKVKEILTELDDLIGLGTVKNLIYELQAFIEIQKCREKLNLTSEPTVLHMIFSGNPGTGKTTVARIVGKLFKEIGVLNKGHILECERADLVGEYIGHTAQKTREQIKKALGGILFVDEAYSLARGGEKDFGKEAIDAMVKAMEDQKNNLVIILAGYKNEMDFFIESNPGLRSRFPIHIFFPDYSAEELYAIGESMLSKRQYELSPEAKITFKKKVQYTNSLHPYSGNARMVRNIIEKTIRKQAVRLYQKAKPSREDLIQIKEEDFRD</sequence>
<dbReference type="InterPro" id="IPR003593">
    <property type="entry name" value="AAA+_ATPase"/>
</dbReference>
<evidence type="ECO:0000313" key="5">
    <source>
        <dbReference type="EMBL" id="ADY56060.1"/>
    </source>
</evidence>
<dbReference type="eggNOG" id="COG0464">
    <property type="taxonomic scope" value="Bacteria"/>
</dbReference>
<dbReference type="EMBL" id="CP002547">
    <property type="protein sequence ID" value="ADY56060.1"/>
    <property type="molecule type" value="Genomic_DNA"/>
</dbReference>
<dbReference type="PANTHER" id="PTHR43392">
    <property type="entry name" value="AAA-TYPE ATPASE FAMILY PROTEIN / ANKYRIN REPEAT FAMILY PROTEIN"/>
    <property type="match status" value="1"/>
</dbReference>
<dbReference type="InterPro" id="IPR003959">
    <property type="entry name" value="ATPase_AAA_core"/>
</dbReference>
<comment type="similarity">
    <text evidence="1">Belongs to the CbxX/CfxQ family.</text>
</comment>
<dbReference type="GO" id="GO:0005524">
    <property type="term" value="F:ATP binding"/>
    <property type="evidence" value="ECO:0007669"/>
    <property type="project" value="UniProtKB-KW"/>
</dbReference>
<dbReference type="KEGG" id="sgy:Sgly_1763"/>
<dbReference type="InterPro" id="IPR000641">
    <property type="entry name" value="CbxX/CfxQ"/>
</dbReference>
<dbReference type="InterPro" id="IPR027417">
    <property type="entry name" value="P-loop_NTPase"/>
</dbReference>
<gene>
    <name evidence="5" type="ordered locus">Sgly_1763</name>
</gene>
<dbReference type="STRING" id="645991.Sgly_1763"/>
<proteinExistence type="inferred from homology"/>
<accession>F0SZH4</accession>
<protein>
    <submittedName>
        <fullName evidence="5">AAA ATPase central domain protein</fullName>
    </submittedName>
</protein>
<dbReference type="SUPFAM" id="SSF52540">
    <property type="entry name" value="P-loop containing nucleoside triphosphate hydrolases"/>
    <property type="match status" value="1"/>
</dbReference>
<evidence type="ECO:0000256" key="2">
    <source>
        <dbReference type="ARBA" id="ARBA00022741"/>
    </source>
</evidence>
<dbReference type="PANTHER" id="PTHR43392:SF2">
    <property type="entry name" value="AAA-TYPE ATPASE FAMILY PROTEIN _ ANKYRIN REPEAT FAMILY PROTEIN"/>
    <property type="match status" value="1"/>
</dbReference>
<dbReference type="FunFam" id="3.40.50.300:FF:000216">
    <property type="entry name" value="Type VII secretion ATPase EccA"/>
    <property type="match status" value="1"/>
</dbReference>
<dbReference type="CDD" id="cd00009">
    <property type="entry name" value="AAA"/>
    <property type="match status" value="1"/>
</dbReference>
<feature type="domain" description="AAA+ ATPase" evidence="4">
    <location>
        <begin position="76"/>
        <end position="214"/>
    </location>
</feature>
<dbReference type="RefSeq" id="WP_013624928.1">
    <property type="nucleotide sequence ID" value="NC_015172.1"/>
</dbReference>
<evidence type="ECO:0000256" key="1">
    <source>
        <dbReference type="ARBA" id="ARBA00010378"/>
    </source>
</evidence>
<dbReference type="GO" id="GO:0016887">
    <property type="term" value="F:ATP hydrolysis activity"/>
    <property type="evidence" value="ECO:0007669"/>
    <property type="project" value="InterPro"/>
</dbReference>
<reference evidence="5 6" key="1">
    <citation type="journal article" date="2011" name="Stand. Genomic Sci.">
        <title>Complete genome sequence of Syntrophobotulus glycolicus type strain (FlGlyR).</title>
        <authorList>
            <person name="Han C."/>
            <person name="Mwirichia R."/>
            <person name="Chertkov O."/>
            <person name="Held B."/>
            <person name="Lapidus A."/>
            <person name="Nolan M."/>
            <person name="Lucas S."/>
            <person name="Hammon N."/>
            <person name="Deshpande S."/>
            <person name="Cheng J.F."/>
            <person name="Tapia R."/>
            <person name="Goodwin L."/>
            <person name="Pitluck S."/>
            <person name="Huntemann M."/>
            <person name="Liolios K."/>
            <person name="Ivanova N."/>
            <person name="Pagani I."/>
            <person name="Mavromatis K."/>
            <person name="Ovchinikova G."/>
            <person name="Pati A."/>
            <person name="Chen A."/>
            <person name="Palaniappan K."/>
            <person name="Land M."/>
            <person name="Hauser L."/>
            <person name="Brambilla E.M."/>
            <person name="Rohde M."/>
            <person name="Spring S."/>
            <person name="Sikorski J."/>
            <person name="Goker M."/>
            <person name="Woyke T."/>
            <person name="Bristow J."/>
            <person name="Eisen J.A."/>
            <person name="Markowitz V."/>
            <person name="Hugenholtz P."/>
            <person name="Kyrpides N.C."/>
            <person name="Klenk H.P."/>
            <person name="Detter J.C."/>
        </authorList>
    </citation>
    <scope>NUCLEOTIDE SEQUENCE [LARGE SCALE GENOMIC DNA]</scope>
    <source>
        <strain evidence="6">DSM 8271 / FlGlyR</strain>
    </source>
</reference>
<dbReference type="Gene3D" id="1.10.8.60">
    <property type="match status" value="1"/>
</dbReference>
<keyword evidence="3" id="KW-0067">ATP-binding</keyword>
<dbReference type="Proteomes" id="UP000007488">
    <property type="component" value="Chromosome"/>
</dbReference>
<evidence type="ECO:0000313" key="6">
    <source>
        <dbReference type="Proteomes" id="UP000007488"/>
    </source>
</evidence>
<reference evidence="6" key="2">
    <citation type="submission" date="2011-02" db="EMBL/GenBank/DDBJ databases">
        <title>The complete genome of Syntrophobotulus glycolicus DSM 8271.</title>
        <authorList>
            <person name="Lucas S."/>
            <person name="Copeland A."/>
            <person name="Lapidus A."/>
            <person name="Bruce D."/>
            <person name="Goodwin L."/>
            <person name="Pitluck S."/>
            <person name="Kyrpides N."/>
            <person name="Mavromatis K."/>
            <person name="Pagani I."/>
            <person name="Ivanova N."/>
            <person name="Mikhailova N."/>
            <person name="Chertkov O."/>
            <person name="Held B."/>
            <person name="Detter J.C."/>
            <person name="Tapia R."/>
            <person name="Han C."/>
            <person name="Land M."/>
            <person name="Hauser L."/>
            <person name="Markowitz V."/>
            <person name="Cheng J.-F."/>
            <person name="Hugenholtz P."/>
            <person name="Woyke T."/>
            <person name="Wu D."/>
            <person name="Spring S."/>
            <person name="Schroeder M."/>
            <person name="Brambilla E."/>
            <person name="Klenk H.-P."/>
            <person name="Eisen J.A."/>
        </authorList>
    </citation>
    <scope>NUCLEOTIDE SEQUENCE [LARGE SCALE GENOMIC DNA]</scope>
    <source>
        <strain evidence="6">DSM 8271 / FlGlyR</strain>
    </source>
</reference>
<evidence type="ECO:0000259" key="4">
    <source>
        <dbReference type="SMART" id="SM00382"/>
    </source>
</evidence>
<name>F0SZH4_SYNGF</name>
<dbReference type="HOGENOM" id="CLU_008749_1_0_9"/>
<dbReference type="SMART" id="SM00382">
    <property type="entry name" value="AAA"/>
    <property type="match status" value="1"/>
</dbReference>
<keyword evidence="6" id="KW-1185">Reference proteome</keyword>